<organism evidence="4 5">
    <name type="scientific">Morchella conica CCBAS932</name>
    <dbReference type="NCBI Taxonomy" id="1392247"/>
    <lineage>
        <taxon>Eukaryota</taxon>
        <taxon>Fungi</taxon>
        <taxon>Dikarya</taxon>
        <taxon>Ascomycota</taxon>
        <taxon>Pezizomycotina</taxon>
        <taxon>Pezizomycetes</taxon>
        <taxon>Pezizales</taxon>
        <taxon>Morchellaceae</taxon>
        <taxon>Morchella</taxon>
    </lineage>
</organism>
<keyword evidence="1 2" id="KW-0732">Signal</keyword>
<dbReference type="EMBL" id="ML119137">
    <property type="protein sequence ID" value="RPB11196.1"/>
    <property type="molecule type" value="Genomic_DNA"/>
</dbReference>
<dbReference type="GO" id="GO:0030248">
    <property type="term" value="F:cellulose binding"/>
    <property type="evidence" value="ECO:0007669"/>
    <property type="project" value="InterPro"/>
</dbReference>
<feature type="domain" description="CBM1" evidence="3">
    <location>
        <begin position="20"/>
        <end position="56"/>
    </location>
</feature>
<dbReference type="SUPFAM" id="SSF57180">
    <property type="entry name" value="Cellulose-binding domain"/>
    <property type="match status" value="1"/>
</dbReference>
<sequence>MKNQLLTILLLSLSASSVHGAVAAWGQCGGVTYSGDTTCVSGYACIKVNDYYFQCQPGTATVSASTASTTTTAVTPTTATTTASGTAPTGTGQLIRGVSTPIYHLYLQSLGGVPVMAAEATAERFIISGSIQDTTSGLYLNVDGSATTSYKAISFGATATTTGWGLEGDTIITTNASVFGRQLNFLACETSTSGAYKLYLQTGSDTPSGETCTSQTLHLPCLC</sequence>
<dbReference type="Pfam" id="PF00734">
    <property type="entry name" value="CBM_1"/>
    <property type="match status" value="1"/>
</dbReference>
<evidence type="ECO:0000313" key="4">
    <source>
        <dbReference type="EMBL" id="RPB11196.1"/>
    </source>
</evidence>
<keyword evidence="5" id="KW-1185">Reference proteome</keyword>
<protein>
    <recommendedName>
        <fullName evidence="3">CBM1 domain-containing protein</fullName>
    </recommendedName>
</protein>
<name>A0A3N4KKV9_9PEZI</name>
<dbReference type="InterPro" id="IPR000254">
    <property type="entry name" value="CBD"/>
</dbReference>
<dbReference type="PROSITE" id="PS00562">
    <property type="entry name" value="CBM1_1"/>
    <property type="match status" value="1"/>
</dbReference>
<feature type="chain" id="PRO_5018257722" description="CBM1 domain-containing protein" evidence="2">
    <location>
        <begin position="21"/>
        <end position="223"/>
    </location>
</feature>
<dbReference type="GO" id="GO:0005975">
    <property type="term" value="P:carbohydrate metabolic process"/>
    <property type="evidence" value="ECO:0007669"/>
    <property type="project" value="InterPro"/>
</dbReference>
<dbReference type="Proteomes" id="UP000277580">
    <property type="component" value="Unassembled WGS sequence"/>
</dbReference>
<accession>A0A3N4KKV9</accession>
<evidence type="ECO:0000256" key="2">
    <source>
        <dbReference type="SAM" id="SignalP"/>
    </source>
</evidence>
<gene>
    <name evidence="4" type="ORF">P167DRAFT_606617</name>
</gene>
<proteinExistence type="predicted"/>
<dbReference type="GO" id="GO:0005576">
    <property type="term" value="C:extracellular region"/>
    <property type="evidence" value="ECO:0007669"/>
    <property type="project" value="InterPro"/>
</dbReference>
<dbReference type="OrthoDB" id="3915838at2759"/>
<dbReference type="InParanoid" id="A0A3N4KKV9"/>
<evidence type="ECO:0000313" key="5">
    <source>
        <dbReference type="Proteomes" id="UP000277580"/>
    </source>
</evidence>
<dbReference type="PROSITE" id="PS51164">
    <property type="entry name" value="CBM1_2"/>
    <property type="match status" value="1"/>
</dbReference>
<evidence type="ECO:0000259" key="3">
    <source>
        <dbReference type="PROSITE" id="PS51164"/>
    </source>
</evidence>
<evidence type="ECO:0000256" key="1">
    <source>
        <dbReference type="ARBA" id="ARBA00022729"/>
    </source>
</evidence>
<dbReference type="InterPro" id="IPR035971">
    <property type="entry name" value="CBD_sf"/>
</dbReference>
<dbReference type="SMART" id="SM00236">
    <property type="entry name" value="fCBD"/>
    <property type="match status" value="1"/>
</dbReference>
<reference evidence="4 5" key="1">
    <citation type="journal article" date="2018" name="Nat. Ecol. Evol.">
        <title>Pezizomycetes genomes reveal the molecular basis of ectomycorrhizal truffle lifestyle.</title>
        <authorList>
            <person name="Murat C."/>
            <person name="Payen T."/>
            <person name="Noel B."/>
            <person name="Kuo A."/>
            <person name="Morin E."/>
            <person name="Chen J."/>
            <person name="Kohler A."/>
            <person name="Krizsan K."/>
            <person name="Balestrini R."/>
            <person name="Da Silva C."/>
            <person name="Montanini B."/>
            <person name="Hainaut M."/>
            <person name="Levati E."/>
            <person name="Barry K.W."/>
            <person name="Belfiori B."/>
            <person name="Cichocki N."/>
            <person name="Clum A."/>
            <person name="Dockter R.B."/>
            <person name="Fauchery L."/>
            <person name="Guy J."/>
            <person name="Iotti M."/>
            <person name="Le Tacon F."/>
            <person name="Lindquist E.A."/>
            <person name="Lipzen A."/>
            <person name="Malagnac F."/>
            <person name="Mello A."/>
            <person name="Molinier V."/>
            <person name="Miyauchi S."/>
            <person name="Poulain J."/>
            <person name="Riccioni C."/>
            <person name="Rubini A."/>
            <person name="Sitrit Y."/>
            <person name="Splivallo R."/>
            <person name="Traeger S."/>
            <person name="Wang M."/>
            <person name="Zifcakova L."/>
            <person name="Wipf D."/>
            <person name="Zambonelli A."/>
            <person name="Paolocci F."/>
            <person name="Nowrousian M."/>
            <person name="Ottonello S."/>
            <person name="Baldrian P."/>
            <person name="Spatafora J.W."/>
            <person name="Henrissat B."/>
            <person name="Nagy L.G."/>
            <person name="Aury J.M."/>
            <person name="Wincker P."/>
            <person name="Grigoriev I.V."/>
            <person name="Bonfante P."/>
            <person name="Martin F.M."/>
        </authorList>
    </citation>
    <scope>NUCLEOTIDE SEQUENCE [LARGE SCALE GENOMIC DNA]</scope>
    <source>
        <strain evidence="4 5">CCBAS932</strain>
    </source>
</reference>
<feature type="signal peptide" evidence="2">
    <location>
        <begin position="1"/>
        <end position="20"/>
    </location>
</feature>
<dbReference type="AlphaFoldDB" id="A0A3N4KKV9"/>